<evidence type="ECO:0000313" key="2">
    <source>
        <dbReference type="EMBL" id="TBU31286.1"/>
    </source>
</evidence>
<proteinExistence type="predicted"/>
<protein>
    <submittedName>
        <fullName evidence="2">Uncharacterized protein</fullName>
    </submittedName>
</protein>
<dbReference type="EMBL" id="ML143400">
    <property type="protein sequence ID" value="TBU31286.1"/>
    <property type="molecule type" value="Genomic_DNA"/>
</dbReference>
<sequence>MLQCVGTNQLKAQPCNAPRPAPHNPSHPSLTGDLTGQASARPPLPSDMVLCGMGEERT</sequence>
<organism evidence="2">
    <name type="scientific">Dichomitus squalens</name>
    <dbReference type="NCBI Taxonomy" id="114155"/>
    <lineage>
        <taxon>Eukaryota</taxon>
        <taxon>Fungi</taxon>
        <taxon>Dikarya</taxon>
        <taxon>Basidiomycota</taxon>
        <taxon>Agaricomycotina</taxon>
        <taxon>Agaricomycetes</taxon>
        <taxon>Polyporales</taxon>
        <taxon>Polyporaceae</taxon>
        <taxon>Dichomitus</taxon>
    </lineage>
</organism>
<dbReference type="AlphaFoldDB" id="A0A4Q9MY79"/>
<feature type="compositionally biased region" description="Polar residues" evidence="1">
    <location>
        <begin position="1"/>
        <end position="11"/>
    </location>
</feature>
<evidence type="ECO:0000256" key="1">
    <source>
        <dbReference type="SAM" id="MobiDB-lite"/>
    </source>
</evidence>
<feature type="compositionally biased region" description="Polar residues" evidence="1">
    <location>
        <begin position="26"/>
        <end position="38"/>
    </location>
</feature>
<gene>
    <name evidence="2" type="ORF">BD311DRAFT_752982</name>
</gene>
<dbReference type="Proteomes" id="UP000292957">
    <property type="component" value="Unassembled WGS sequence"/>
</dbReference>
<accession>A0A4Q9MY79</accession>
<feature type="region of interest" description="Disordered" evidence="1">
    <location>
        <begin position="1"/>
        <end position="58"/>
    </location>
</feature>
<reference evidence="2" key="1">
    <citation type="submission" date="2019-01" db="EMBL/GenBank/DDBJ databases">
        <title>Draft genome sequences of three monokaryotic isolates of the white-rot basidiomycete fungus Dichomitus squalens.</title>
        <authorList>
            <consortium name="DOE Joint Genome Institute"/>
            <person name="Lopez S.C."/>
            <person name="Andreopoulos B."/>
            <person name="Pangilinan J."/>
            <person name="Lipzen A."/>
            <person name="Riley R."/>
            <person name="Ahrendt S."/>
            <person name="Ng V."/>
            <person name="Barry K."/>
            <person name="Daum C."/>
            <person name="Grigoriev I.V."/>
            <person name="Hilden K.S."/>
            <person name="Makela M.R."/>
            <person name="de Vries R.P."/>
        </authorList>
    </citation>
    <scope>NUCLEOTIDE SEQUENCE [LARGE SCALE GENOMIC DNA]</scope>
    <source>
        <strain evidence="2">OM18370.1</strain>
    </source>
</reference>
<name>A0A4Q9MY79_9APHY</name>